<dbReference type="InterPro" id="IPR050790">
    <property type="entry name" value="ExbB/TolQ_transport"/>
</dbReference>
<keyword evidence="6" id="KW-0653">Protein transport</keyword>
<gene>
    <name evidence="9" type="ORF">L3556_00635</name>
</gene>
<keyword evidence="6" id="KW-0813">Transport</keyword>
<evidence type="ECO:0000256" key="3">
    <source>
        <dbReference type="ARBA" id="ARBA00022692"/>
    </source>
</evidence>
<dbReference type="Pfam" id="PF01618">
    <property type="entry name" value="MotA_ExbB"/>
    <property type="match status" value="1"/>
</dbReference>
<organism evidence="9 10">
    <name type="scientific">Candidatus Synechococcus calcipolaris G9</name>
    <dbReference type="NCBI Taxonomy" id="1497997"/>
    <lineage>
        <taxon>Bacteria</taxon>
        <taxon>Bacillati</taxon>
        <taxon>Cyanobacteriota</taxon>
        <taxon>Cyanophyceae</taxon>
        <taxon>Synechococcales</taxon>
        <taxon>Synechococcaceae</taxon>
        <taxon>Synechococcus</taxon>
    </lineage>
</organism>
<feature type="transmembrane region" description="Helical" evidence="7">
    <location>
        <begin position="224"/>
        <end position="248"/>
    </location>
</feature>
<name>A0ABT6EU76_9SYNE</name>
<keyword evidence="10" id="KW-1185">Reference proteome</keyword>
<evidence type="ECO:0000259" key="8">
    <source>
        <dbReference type="Pfam" id="PF01618"/>
    </source>
</evidence>
<evidence type="ECO:0000256" key="4">
    <source>
        <dbReference type="ARBA" id="ARBA00022989"/>
    </source>
</evidence>
<proteinExistence type="inferred from homology"/>
<evidence type="ECO:0000256" key="1">
    <source>
        <dbReference type="ARBA" id="ARBA00004651"/>
    </source>
</evidence>
<sequence>MTLSPPESSPNPTATSPMAIAPVIVDRKDIDANIWIALLAAGVGTLGIYILLFPLRATYLGQLLFERGWTQPVAILFAIFVMAFTLLKALALLSQLASLRQGWVPMNFPLKSPTDASLAQLQHTLAQRRSLLPVRCARTLGAYMVGGSREAANEVVAEDSSAAAAASEASYTIPRVLVWAIPLLGFIGTVVGISQAVSGFSSFLQTAQEVDQIKEGIGGVTTGLAVAFDTTLVALILSVLVMIPLVIVERQESKLLLTIDGYINDYVLARLPMATPTASLTTSDLQETIQAVLREELPSPEALMEPAQATLEQLVNHLGRLAQALTSDRKQFLTTLEEQHHNQDQAFQQLLHEFQERSQVLVTELHRSQDDFSGHISNQTQALAQLLEQSSQTLQQRLELLASLNQALNALAETGSLQLVIHDLNQSLEQLQPVLKQLSQPRRVMLVEQNAE</sequence>
<feature type="domain" description="MotA/TolQ/ExbB proton channel" evidence="8">
    <location>
        <begin position="146"/>
        <end position="246"/>
    </location>
</feature>
<dbReference type="PANTHER" id="PTHR30625">
    <property type="entry name" value="PROTEIN TOLQ"/>
    <property type="match status" value="1"/>
</dbReference>
<evidence type="ECO:0000256" key="5">
    <source>
        <dbReference type="ARBA" id="ARBA00023136"/>
    </source>
</evidence>
<evidence type="ECO:0000313" key="10">
    <source>
        <dbReference type="Proteomes" id="UP001154265"/>
    </source>
</evidence>
<reference evidence="9" key="1">
    <citation type="journal article" date="2022" name="Genome Biol. Evol.">
        <title>A New Gene Family Diagnostic for Intracellular Biomineralization of Amorphous Ca Carbonates by Cyanobacteria.</title>
        <authorList>
            <person name="Benzerara K."/>
            <person name="Duprat E."/>
            <person name="Bitard-Feildel T."/>
            <person name="Caumes G."/>
            <person name="Cassier-Chauvat C."/>
            <person name="Chauvat F."/>
            <person name="Dezi M."/>
            <person name="Diop S.I."/>
            <person name="Gaschignard G."/>
            <person name="Gorgen S."/>
            <person name="Gugger M."/>
            <person name="Lopez-Garcia P."/>
            <person name="Millet M."/>
            <person name="Skouri-Panet F."/>
            <person name="Moreira D."/>
            <person name="Callebaut I."/>
        </authorList>
    </citation>
    <scope>NUCLEOTIDE SEQUENCE</scope>
    <source>
        <strain evidence="9">G9</strain>
    </source>
</reference>
<dbReference type="InterPro" id="IPR002898">
    <property type="entry name" value="MotA_ExbB_proton_chnl"/>
</dbReference>
<feature type="transmembrane region" description="Helical" evidence="7">
    <location>
        <begin position="176"/>
        <end position="204"/>
    </location>
</feature>
<keyword evidence="4 7" id="KW-1133">Transmembrane helix</keyword>
<comment type="caution">
    <text evidence="9">The sequence shown here is derived from an EMBL/GenBank/DDBJ whole genome shotgun (WGS) entry which is preliminary data.</text>
</comment>
<feature type="transmembrane region" description="Helical" evidence="7">
    <location>
        <begin position="73"/>
        <end position="93"/>
    </location>
</feature>
<evidence type="ECO:0000256" key="2">
    <source>
        <dbReference type="ARBA" id="ARBA00022475"/>
    </source>
</evidence>
<keyword evidence="3 7" id="KW-0812">Transmembrane</keyword>
<keyword evidence="2" id="KW-1003">Cell membrane</keyword>
<evidence type="ECO:0000256" key="7">
    <source>
        <dbReference type="SAM" id="Phobius"/>
    </source>
</evidence>
<evidence type="ECO:0000313" key="9">
    <source>
        <dbReference type="EMBL" id="MDG2989443.1"/>
    </source>
</evidence>
<dbReference type="Proteomes" id="UP001154265">
    <property type="component" value="Unassembled WGS sequence"/>
</dbReference>
<dbReference type="RefSeq" id="WP_277865367.1">
    <property type="nucleotide sequence ID" value="NZ_JAKKUT010000001.1"/>
</dbReference>
<accession>A0ABT6EU76</accession>
<reference evidence="9" key="2">
    <citation type="submission" date="2022-01" db="EMBL/GenBank/DDBJ databases">
        <authorList>
            <person name="Zivanovic Y."/>
            <person name="Moreira D."/>
            <person name="Lopez-Garcia P."/>
        </authorList>
    </citation>
    <scope>NUCLEOTIDE SEQUENCE</scope>
    <source>
        <strain evidence="9">G9</strain>
    </source>
</reference>
<dbReference type="EMBL" id="JAKKUT010000001">
    <property type="protein sequence ID" value="MDG2989443.1"/>
    <property type="molecule type" value="Genomic_DNA"/>
</dbReference>
<evidence type="ECO:0000256" key="6">
    <source>
        <dbReference type="RuleBase" id="RU004057"/>
    </source>
</evidence>
<keyword evidence="5 7" id="KW-0472">Membrane</keyword>
<feature type="transmembrane region" description="Helical" evidence="7">
    <location>
        <begin position="34"/>
        <end position="53"/>
    </location>
</feature>
<dbReference type="PANTHER" id="PTHR30625:SF11">
    <property type="entry name" value="MOTA_TOLQ_EXBB PROTON CHANNEL DOMAIN-CONTAINING PROTEIN"/>
    <property type="match status" value="1"/>
</dbReference>
<protein>
    <submittedName>
        <fullName evidence="9">MotA/TolQ/ExbB proton channel family protein</fullName>
    </submittedName>
</protein>
<comment type="subcellular location">
    <subcellularLocation>
        <location evidence="1">Cell membrane</location>
        <topology evidence="1">Multi-pass membrane protein</topology>
    </subcellularLocation>
    <subcellularLocation>
        <location evidence="6">Membrane</location>
        <topology evidence="6">Multi-pass membrane protein</topology>
    </subcellularLocation>
</comment>
<comment type="similarity">
    <text evidence="6">Belongs to the exbB/tolQ family.</text>
</comment>